<accession>A0A5C3KF71</accession>
<protein>
    <submittedName>
        <fullName evidence="1">Uncharacterized protein</fullName>
    </submittedName>
</protein>
<name>A0A5C3KF71_COPMA</name>
<dbReference type="EMBL" id="ML210382">
    <property type="protein sequence ID" value="TFK18726.1"/>
    <property type="molecule type" value="Genomic_DNA"/>
</dbReference>
<proteinExistence type="predicted"/>
<organism evidence="1 2">
    <name type="scientific">Coprinopsis marcescibilis</name>
    <name type="common">Agaric fungus</name>
    <name type="synonym">Psathyrella marcescibilis</name>
    <dbReference type="NCBI Taxonomy" id="230819"/>
    <lineage>
        <taxon>Eukaryota</taxon>
        <taxon>Fungi</taxon>
        <taxon>Dikarya</taxon>
        <taxon>Basidiomycota</taxon>
        <taxon>Agaricomycotina</taxon>
        <taxon>Agaricomycetes</taxon>
        <taxon>Agaricomycetidae</taxon>
        <taxon>Agaricales</taxon>
        <taxon>Agaricineae</taxon>
        <taxon>Psathyrellaceae</taxon>
        <taxon>Coprinopsis</taxon>
    </lineage>
</organism>
<evidence type="ECO:0000313" key="1">
    <source>
        <dbReference type="EMBL" id="TFK18726.1"/>
    </source>
</evidence>
<evidence type="ECO:0000313" key="2">
    <source>
        <dbReference type="Proteomes" id="UP000307440"/>
    </source>
</evidence>
<reference evidence="1 2" key="1">
    <citation type="journal article" date="2019" name="Nat. Ecol. Evol.">
        <title>Megaphylogeny resolves global patterns of mushroom evolution.</title>
        <authorList>
            <person name="Varga T."/>
            <person name="Krizsan K."/>
            <person name="Foldi C."/>
            <person name="Dima B."/>
            <person name="Sanchez-Garcia M."/>
            <person name="Sanchez-Ramirez S."/>
            <person name="Szollosi G.J."/>
            <person name="Szarkandi J.G."/>
            <person name="Papp V."/>
            <person name="Albert L."/>
            <person name="Andreopoulos W."/>
            <person name="Angelini C."/>
            <person name="Antonin V."/>
            <person name="Barry K.W."/>
            <person name="Bougher N.L."/>
            <person name="Buchanan P."/>
            <person name="Buyck B."/>
            <person name="Bense V."/>
            <person name="Catcheside P."/>
            <person name="Chovatia M."/>
            <person name="Cooper J."/>
            <person name="Damon W."/>
            <person name="Desjardin D."/>
            <person name="Finy P."/>
            <person name="Geml J."/>
            <person name="Haridas S."/>
            <person name="Hughes K."/>
            <person name="Justo A."/>
            <person name="Karasinski D."/>
            <person name="Kautmanova I."/>
            <person name="Kiss B."/>
            <person name="Kocsube S."/>
            <person name="Kotiranta H."/>
            <person name="LaButti K.M."/>
            <person name="Lechner B.E."/>
            <person name="Liimatainen K."/>
            <person name="Lipzen A."/>
            <person name="Lukacs Z."/>
            <person name="Mihaltcheva S."/>
            <person name="Morgado L.N."/>
            <person name="Niskanen T."/>
            <person name="Noordeloos M.E."/>
            <person name="Ohm R.A."/>
            <person name="Ortiz-Santana B."/>
            <person name="Ovrebo C."/>
            <person name="Racz N."/>
            <person name="Riley R."/>
            <person name="Savchenko A."/>
            <person name="Shiryaev A."/>
            <person name="Soop K."/>
            <person name="Spirin V."/>
            <person name="Szebenyi C."/>
            <person name="Tomsovsky M."/>
            <person name="Tulloss R.E."/>
            <person name="Uehling J."/>
            <person name="Grigoriev I.V."/>
            <person name="Vagvolgyi C."/>
            <person name="Papp T."/>
            <person name="Martin F.M."/>
            <person name="Miettinen O."/>
            <person name="Hibbett D.S."/>
            <person name="Nagy L.G."/>
        </authorList>
    </citation>
    <scope>NUCLEOTIDE SEQUENCE [LARGE SCALE GENOMIC DNA]</scope>
    <source>
        <strain evidence="1 2">CBS 121175</strain>
    </source>
</reference>
<dbReference type="AlphaFoldDB" id="A0A5C3KF71"/>
<dbReference type="Proteomes" id="UP000307440">
    <property type="component" value="Unassembled WGS sequence"/>
</dbReference>
<gene>
    <name evidence="1" type="ORF">FA15DRAFT_660478</name>
</gene>
<sequence length="338" mass="36460">MSDNFLTHFTPDQIARLQSALEVQAPPQNSTNDLLSIYLPLSSNPASPSGAATSTVPGLAPLGVNGAIRSCMVDESGDNIRIIIKVYPDTPVVPVATTINSLMAHTITHMEASPFQYSFLPHLVDTAIEEDFRLCLLQLVAHGVASNQASGDVRLTGEPVLQSMTIQNLLQAKPKYVGSDGLCIESNPPLFCDSFCIQWVVAGMVVACQYSDHSLKLQAATIPVAASSAARMLASEGSISIPGFLPEDIWDNSWQPALSTDNCDCLDDSHFPNYIYVLANQRSATCTLTDCAQIPDQKLTEAACSDNYSKLLTATRDFSIQLELASSERPFTLFLMAI</sequence>
<keyword evidence="2" id="KW-1185">Reference proteome</keyword>